<dbReference type="EMBL" id="CP001338">
    <property type="protein sequence ID" value="ACL17731.1"/>
    <property type="molecule type" value="Genomic_DNA"/>
</dbReference>
<keyword evidence="2" id="KW-0012">Acyltransferase</keyword>
<dbReference type="RefSeq" id="WP_012619050.1">
    <property type="nucleotide sequence ID" value="NC_011832.1"/>
</dbReference>
<dbReference type="PANTHER" id="PTHR43072">
    <property type="entry name" value="N-ACETYLTRANSFERASE"/>
    <property type="match status" value="1"/>
</dbReference>
<evidence type="ECO:0000256" key="2">
    <source>
        <dbReference type="ARBA" id="ARBA00023315"/>
    </source>
</evidence>
<dbReference type="SUPFAM" id="SSF55729">
    <property type="entry name" value="Acyl-CoA N-acyltransferases (Nat)"/>
    <property type="match status" value="1"/>
</dbReference>
<dbReference type="CDD" id="cd04301">
    <property type="entry name" value="NAT_SF"/>
    <property type="match status" value="1"/>
</dbReference>
<dbReference type="AlphaFoldDB" id="B8GEN0"/>
<dbReference type="PROSITE" id="PS51186">
    <property type="entry name" value="GNAT"/>
    <property type="match status" value="1"/>
</dbReference>
<dbReference type="InterPro" id="IPR016181">
    <property type="entry name" value="Acyl_CoA_acyltransferase"/>
</dbReference>
<dbReference type="InterPro" id="IPR000182">
    <property type="entry name" value="GNAT_dom"/>
</dbReference>
<name>B8GEN0_METPE</name>
<dbReference type="Pfam" id="PF00583">
    <property type="entry name" value="Acetyltransf_1"/>
    <property type="match status" value="1"/>
</dbReference>
<proteinExistence type="predicted"/>
<dbReference type="GeneID" id="7271367"/>
<evidence type="ECO:0000259" key="3">
    <source>
        <dbReference type="PROSITE" id="PS51186"/>
    </source>
</evidence>
<evidence type="ECO:0000313" key="5">
    <source>
        <dbReference type="Proteomes" id="UP000002457"/>
    </source>
</evidence>
<gene>
    <name evidence="4" type="ordered locus">Mpal_2454</name>
</gene>
<dbReference type="Proteomes" id="UP000002457">
    <property type="component" value="Chromosome"/>
</dbReference>
<protein>
    <submittedName>
        <fullName evidence="4">GCN5-related N-acetyltransferase</fullName>
    </submittedName>
</protein>
<dbReference type="PANTHER" id="PTHR43072:SF23">
    <property type="entry name" value="UPF0039 PROTEIN C11D3.02C"/>
    <property type="match status" value="1"/>
</dbReference>
<dbReference type="eggNOG" id="arCOG00830">
    <property type="taxonomic scope" value="Archaea"/>
</dbReference>
<feature type="domain" description="N-acetyltransferase" evidence="3">
    <location>
        <begin position="7"/>
        <end position="167"/>
    </location>
</feature>
<keyword evidence="1 4" id="KW-0808">Transferase</keyword>
<dbReference type="KEGG" id="mpl:Mpal_2454"/>
<sequence length="167" mass="18733">MTAEPAYQFTLITATDGPALIGIFNHYIEQSDAAFLEDPVSSAFFERLLPYLKIYPSVAARDDQRTLVGFGMLRPHNQMPAFRHTAEVTCFISPDRTGQGIGSRMLEHLETEGKKAGIRNLLACISSKNEGSIRFHIRAGFTEVGRFKDAGKKWGAFFDTVWMQKEI</sequence>
<dbReference type="HOGENOM" id="CLU_013985_4_4_2"/>
<organism evidence="4 5">
    <name type="scientific">Methanosphaerula palustris (strain ATCC BAA-1556 / DSM 19958 / E1-9c)</name>
    <dbReference type="NCBI Taxonomy" id="521011"/>
    <lineage>
        <taxon>Archaea</taxon>
        <taxon>Methanobacteriati</taxon>
        <taxon>Methanobacteriota</taxon>
        <taxon>Stenosarchaea group</taxon>
        <taxon>Methanomicrobia</taxon>
        <taxon>Methanomicrobiales</taxon>
        <taxon>Methanoregulaceae</taxon>
        <taxon>Methanosphaerula</taxon>
    </lineage>
</organism>
<evidence type="ECO:0000256" key="1">
    <source>
        <dbReference type="ARBA" id="ARBA00022679"/>
    </source>
</evidence>
<reference evidence="4 5" key="1">
    <citation type="journal article" date="2015" name="Genome Announc.">
        <title>Complete Genome Sequence of Methanosphaerula palustris E1-9CT, a Hydrogenotrophic Methanogen Isolated from a Minerotrophic Fen Peatland.</title>
        <authorList>
            <person name="Cadillo-Quiroz H."/>
            <person name="Browne P."/>
            <person name="Kyrpides N."/>
            <person name="Woyke T."/>
            <person name="Goodwin L."/>
            <person name="Detter C."/>
            <person name="Yavitt J.B."/>
            <person name="Zinder S.H."/>
        </authorList>
    </citation>
    <scope>NUCLEOTIDE SEQUENCE [LARGE SCALE GENOMIC DNA]</scope>
    <source>
        <strain evidence="5">ATCC BAA-1556 / DSM 19958 / E1-9c</strain>
    </source>
</reference>
<dbReference type="Gene3D" id="3.40.630.30">
    <property type="match status" value="1"/>
</dbReference>
<dbReference type="GO" id="GO:0016747">
    <property type="term" value="F:acyltransferase activity, transferring groups other than amino-acyl groups"/>
    <property type="evidence" value="ECO:0007669"/>
    <property type="project" value="InterPro"/>
</dbReference>
<evidence type="ECO:0000313" key="4">
    <source>
        <dbReference type="EMBL" id="ACL17731.1"/>
    </source>
</evidence>
<dbReference type="STRING" id="521011.Mpal_2454"/>
<keyword evidence="5" id="KW-1185">Reference proteome</keyword>
<dbReference type="OrthoDB" id="129730at2157"/>
<accession>B8GEN0</accession>